<reference evidence="1 4" key="2">
    <citation type="journal article" date="2019" name="Nat. Med.">
        <title>A library of human gut bacterial isolates paired with longitudinal multiomics data enables mechanistic microbiome research.</title>
        <authorList>
            <person name="Poyet M."/>
            <person name="Groussin M."/>
            <person name="Gibbons S.M."/>
            <person name="Avila-Pacheco J."/>
            <person name="Jiang X."/>
            <person name="Kearney S.M."/>
            <person name="Perrotta A.R."/>
            <person name="Berdy B."/>
            <person name="Zhao S."/>
            <person name="Lieberman T.D."/>
            <person name="Swanson P.K."/>
            <person name="Smith M."/>
            <person name="Roesemann S."/>
            <person name="Alexander J.E."/>
            <person name="Rich S.A."/>
            <person name="Livny J."/>
            <person name="Vlamakis H."/>
            <person name="Clish C."/>
            <person name="Bullock K."/>
            <person name="Deik A."/>
            <person name="Scott J."/>
            <person name="Pierce K.A."/>
            <person name="Xavier R.J."/>
            <person name="Alm E.J."/>
        </authorList>
    </citation>
    <scope>NUCLEOTIDE SEQUENCE [LARGE SCALE GENOMIC DNA]</scope>
    <source>
        <strain evidence="1 4">BIOML-A11</strain>
    </source>
</reference>
<evidence type="ECO:0000313" key="3">
    <source>
        <dbReference type="Proteomes" id="UP000260758"/>
    </source>
</evidence>
<dbReference type="EMBL" id="QSTP01000014">
    <property type="protein sequence ID" value="RGM69610.1"/>
    <property type="molecule type" value="Genomic_DNA"/>
</dbReference>
<dbReference type="InterPro" id="IPR012644">
    <property type="entry name" value="CHP02300_FYDLN_acid"/>
</dbReference>
<reference evidence="2 3" key="1">
    <citation type="submission" date="2018-08" db="EMBL/GenBank/DDBJ databases">
        <title>A genome reference for cultivated species of the human gut microbiota.</title>
        <authorList>
            <person name="Zou Y."/>
            <person name="Xue W."/>
            <person name="Luo G."/>
        </authorList>
    </citation>
    <scope>NUCLEOTIDE SEQUENCE [LARGE SCALE GENOMIC DNA]</scope>
    <source>
        <strain evidence="2 3">OM07-13</strain>
    </source>
</reference>
<dbReference type="EMBL" id="WKQP01000005">
    <property type="protein sequence ID" value="MSC59578.1"/>
    <property type="molecule type" value="Genomic_DNA"/>
</dbReference>
<comment type="caution">
    <text evidence="2">The sequence shown here is derived from an EMBL/GenBank/DDBJ whole genome shotgun (WGS) entry which is preliminary data.</text>
</comment>
<sequence>MYYVPDGTEQCGYYECKECGSRFLDLKIAPTLVCPYCGEEADMEIGPDEEMPKVVESAKLIQMVRGAEEVEKMDKLLSLAVTGGDFSWI</sequence>
<evidence type="ECO:0000313" key="4">
    <source>
        <dbReference type="Proteomes" id="UP000479563"/>
    </source>
</evidence>
<protein>
    <submittedName>
        <fullName evidence="2">Uncharacterized protein</fullName>
    </submittedName>
</protein>
<accession>A0A3E4Y6S7</accession>
<evidence type="ECO:0000313" key="1">
    <source>
        <dbReference type="EMBL" id="MSC59578.1"/>
    </source>
</evidence>
<organism evidence="2 3">
    <name type="scientific">Agathobacter rectalis</name>
    <dbReference type="NCBI Taxonomy" id="39491"/>
    <lineage>
        <taxon>Bacteria</taxon>
        <taxon>Bacillati</taxon>
        <taxon>Bacillota</taxon>
        <taxon>Clostridia</taxon>
        <taxon>Lachnospirales</taxon>
        <taxon>Lachnospiraceae</taxon>
        <taxon>Agathobacter</taxon>
    </lineage>
</organism>
<dbReference type="RefSeq" id="WP_117719089.1">
    <property type="nucleotide sequence ID" value="NZ_DAWDNE010000018.1"/>
</dbReference>
<dbReference type="Proteomes" id="UP000260758">
    <property type="component" value="Unassembled WGS sequence"/>
</dbReference>
<dbReference type="AlphaFoldDB" id="A0A3E4Y6S7"/>
<evidence type="ECO:0000313" key="2">
    <source>
        <dbReference type="EMBL" id="RGM69610.1"/>
    </source>
</evidence>
<proteinExistence type="predicted"/>
<gene>
    <name evidence="2" type="ORF">DXB99_12315</name>
    <name evidence="1" type="ORF">GKE07_05025</name>
</gene>
<dbReference type="Proteomes" id="UP000479563">
    <property type="component" value="Unassembled WGS sequence"/>
</dbReference>
<dbReference type="Pfam" id="PF09538">
    <property type="entry name" value="FYDLN_acid"/>
    <property type="match status" value="1"/>
</dbReference>
<name>A0A3E4Y6S7_9FIRM</name>